<dbReference type="STRING" id="888743.HMPREF9141_1848"/>
<proteinExistence type="predicted"/>
<reference evidence="1 2" key="1">
    <citation type="submission" date="2011-01" db="EMBL/GenBank/DDBJ databases">
        <authorList>
            <person name="Muzny D."/>
            <person name="Qin X."/>
            <person name="Deng J."/>
            <person name="Jiang H."/>
            <person name="Liu Y."/>
            <person name="Qu J."/>
            <person name="Song X.-Z."/>
            <person name="Zhang L."/>
            <person name="Thornton R."/>
            <person name="Coyle M."/>
            <person name="Francisco L."/>
            <person name="Jackson L."/>
            <person name="Javaid M."/>
            <person name="Korchina V."/>
            <person name="Kovar C."/>
            <person name="Mata R."/>
            <person name="Mathew T."/>
            <person name="Ngo R."/>
            <person name="Nguyen L."/>
            <person name="Nguyen N."/>
            <person name="Okwuonu G."/>
            <person name="Ongeri F."/>
            <person name="Pham C."/>
            <person name="Simmons D."/>
            <person name="Wilczek-Boney K."/>
            <person name="Hale W."/>
            <person name="Jakkamsetti A."/>
            <person name="Pham P."/>
            <person name="Ruth R."/>
            <person name="San Lucas F."/>
            <person name="Warren J."/>
            <person name="Zhang J."/>
            <person name="Zhao Z."/>
            <person name="Zhou C."/>
            <person name="Zhu D."/>
            <person name="Lee S."/>
            <person name="Bess C."/>
            <person name="Blankenburg K."/>
            <person name="Forbes L."/>
            <person name="Fu Q."/>
            <person name="Gubbala S."/>
            <person name="Hirani K."/>
            <person name="Jayaseelan J.C."/>
            <person name="Lara F."/>
            <person name="Munidasa M."/>
            <person name="Palculict T."/>
            <person name="Patil S."/>
            <person name="Pu L.-L."/>
            <person name="Saada N."/>
            <person name="Tang L."/>
            <person name="Weissenberger G."/>
            <person name="Zhu Y."/>
            <person name="Hemphill L."/>
            <person name="Shang Y."/>
            <person name="Youmans B."/>
            <person name="Ayvaz T."/>
            <person name="Ross M."/>
            <person name="Santibanez J."/>
            <person name="Aqrawi P."/>
            <person name="Gross S."/>
            <person name="Joshi V."/>
            <person name="Fowler G."/>
            <person name="Nazareth L."/>
            <person name="Reid J."/>
            <person name="Worley K."/>
            <person name="Petrosino J."/>
            <person name="Highlander S."/>
            <person name="Gibbs R."/>
        </authorList>
    </citation>
    <scope>NUCLEOTIDE SEQUENCE [LARGE SCALE GENOMIC DNA]</scope>
    <source>
        <strain evidence="1 2">DSM 16608</strain>
    </source>
</reference>
<sequence length="52" mass="5899">MTLLKFRKKNIPAGSCLMDVPQKTAGQKDSFLEFMVCGWCINGVLHDITQKR</sequence>
<keyword evidence="2" id="KW-1185">Reference proteome</keyword>
<accession>F0F8D1</accession>
<dbReference type="Proteomes" id="UP000005697">
    <property type="component" value="Unassembled WGS sequence"/>
</dbReference>
<dbReference type="AlphaFoldDB" id="F0F8D1"/>
<dbReference type="EMBL" id="AEWX01000026">
    <property type="protein sequence ID" value="EGC19590.1"/>
    <property type="molecule type" value="Genomic_DNA"/>
</dbReference>
<dbReference type="HOGENOM" id="CLU_3083228_0_0_10"/>
<evidence type="ECO:0000313" key="2">
    <source>
        <dbReference type="Proteomes" id="UP000005697"/>
    </source>
</evidence>
<evidence type="ECO:0000313" key="1">
    <source>
        <dbReference type="EMBL" id="EGC19590.1"/>
    </source>
</evidence>
<protein>
    <submittedName>
        <fullName evidence="1">Uncharacterized protein</fullName>
    </submittedName>
</protein>
<name>F0F8D1_9BACT</name>
<gene>
    <name evidence="1" type="ORF">HMPREF9141_1848</name>
</gene>
<comment type="caution">
    <text evidence="1">The sequence shown here is derived from an EMBL/GenBank/DDBJ whole genome shotgun (WGS) entry which is preliminary data.</text>
</comment>
<organism evidence="1 2">
    <name type="scientific">Prevotella multiformis DSM 16608</name>
    <dbReference type="NCBI Taxonomy" id="888743"/>
    <lineage>
        <taxon>Bacteria</taxon>
        <taxon>Pseudomonadati</taxon>
        <taxon>Bacteroidota</taxon>
        <taxon>Bacteroidia</taxon>
        <taxon>Bacteroidales</taxon>
        <taxon>Prevotellaceae</taxon>
        <taxon>Prevotella</taxon>
    </lineage>
</organism>